<protein>
    <submittedName>
        <fullName evidence="3">Beta-galactosidase</fullName>
    </submittedName>
</protein>
<evidence type="ECO:0000313" key="4">
    <source>
        <dbReference type="EMBL" id="TYK02303.1"/>
    </source>
</evidence>
<dbReference type="GO" id="GO:0003676">
    <property type="term" value="F:nucleic acid binding"/>
    <property type="evidence" value="ECO:0007669"/>
    <property type="project" value="InterPro"/>
</dbReference>
<dbReference type="OrthoDB" id="1749397at2759"/>
<comment type="caution">
    <text evidence="3">The sequence shown here is derived from an EMBL/GenBank/DDBJ whole genome shotgun (WGS) entry which is preliminary data.</text>
</comment>
<dbReference type="InterPro" id="IPR039537">
    <property type="entry name" value="Retrotran_Ty1/copia-like"/>
</dbReference>
<dbReference type="Gene3D" id="3.30.420.10">
    <property type="entry name" value="Ribonuclease H-like superfamily/Ribonuclease H"/>
    <property type="match status" value="1"/>
</dbReference>
<evidence type="ECO:0000259" key="2">
    <source>
        <dbReference type="PROSITE" id="PS50994"/>
    </source>
</evidence>
<evidence type="ECO:0000313" key="6">
    <source>
        <dbReference type="Proteomes" id="UP000321947"/>
    </source>
</evidence>
<evidence type="ECO:0000313" key="3">
    <source>
        <dbReference type="EMBL" id="KAA0060566.1"/>
    </source>
</evidence>
<evidence type="ECO:0000313" key="5">
    <source>
        <dbReference type="Proteomes" id="UP000321393"/>
    </source>
</evidence>
<feature type="compositionally biased region" description="Low complexity" evidence="1">
    <location>
        <begin position="24"/>
        <end position="34"/>
    </location>
</feature>
<dbReference type="Proteomes" id="UP000321393">
    <property type="component" value="Unassembled WGS sequence"/>
</dbReference>
<dbReference type="PANTHER" id="PTHR42648">
    <property type="entry name" value="TRANSPOSASE, PUTATIVE-RELATED"/>
    <property type="match status" value="1"/>
</dbReference>
<feature type="region of interest" description="Disordered" evidence="1">
    <location>
        <begin position="24"/>
        <end position="44"/>
    </location>
</feature>
<dbReference type="GO" id="GO:0015074">
    <property type="term" value="P:DNA integration"/>
    <property type="evidence" value="ECO:0007669"/>
    <property type="project" value="InterPro"/>
</dbReference>
<dbReference type="EMBL" id="SSTE01005668">
    <property type="protein sequence ID" value="KAA0060566.1"/>
    <property type="molecule type" value="Genomic_DNA"/>
</dbReference>
<dbReference type="InterPro" id="IPR036397">
    <property type="entry name" value="RNaseH_sf"/>
</dbReference>
<evidence type="ECO:0000256" key="1">
    <source>
        <dbReference type="SAM" id="MobiDB-lite"/>
    </source>
</evidence>
<reference evidence="5 6" key="1">
    <citation type="submission" date="2019-08" db="EMBL/GenBank/DDBJ databases">
        <title>Draft genome sequences of two oriental melons (Cucumis melo L. var makuwa).</title>
        <authorList>
            <person name="Kwon S.-Y."/>
        </authorList>
    </citation>
    <scope>NUCLEOTIDE SEQUENCE [LARGE SCALE GENOMIC DNA]</scope>
    <source>
        <strain evidence="6">cv. Chang Bougi</strain>
        <strain evidence="5">cv. SW 3</strain>
        <tissue evidence="3">Leaf</tissue>
    </source>
</reference>
<dbReference type="PANTHER" id="PTHR42648:SF28">
    <property type="entry name" value="TRANSPOSON-ENCODED PROTEIN WITH RIBONUCLEASE H-LIKE AND RETROVIRUS ZINC FINGER-LIKE DOMAINS"/>
    <property type="match status" value="1"/>
</dbReference>
<dbReference type="EMBL" id="SSTD01015735">
    <property type="protein sequence ID" value="TYK02303.1"/>
    <property type="molecule type" value="Genomic_DNA"/>
</dbReference>
<dbReference type="InterPro" id="IPR012337">
    <property type="entry name" value="RNaseH-like_sf"/>
</dbReference>
<dbReference type="AlphaFoldDB" id="A0A5A7V251"/>
<dbReference type="InterPro" id="IPR001584">
    <property type="entry name" value="Integrase_cat-core"/>
</dbReference>
<name>A0A5A7V251_CUCMM</name>
<organism evidence="3 5">
    <name type="scientific">Cucumis melo var. makuwa</name>
    <name type="common">Oriental melon</name>
    <dbReference type="NCBI Taxonomy" id="1194695"/>
    <lineage>
        <taxon>Eukaryota</taxon>
        <taxon>Viridiplantae</taxon>
        <taxon>Streptophyta</taxon>
        <taxon>Embryophyta</taxon>
        <taxon>Tracheophyta</taxon>
        <taxon>Spermatophyta</taxon>
        <taxon>Magnoliopsida</taxon>
        <taxon>eudicotyledons</taxon>
        <taxon>Gunneridae</taxon>
        <taxon>Pentapetalae</taxon>
        <taxon>rosids</taxon>
        <taxon>fabids</taxon>
        <taxon>Cucurbitales</taxon>
        <taxon>Cucurbitaceae</taxon>
        <taxon>Benincaseae</taxon>
        <taxon>Cucumis</taxon>
    </lineage>
</organism>
<accession>A0A5A7V251</accession>
<dbReference type="SUPFAM" id="SSF53098">
    <property type="entry name" value="Ribonuclease H-like"/>
    <property type="match status" value="1"/>
</dbReference>
<feature type="domain" description="Integrase catalytic" evidence="2">
    <location>
        <begin position="38"/>
        <end position="155"/>
    </location>
</feature>
<dbReference type="Proteomes" id="UP000321947">
    <property type="component" value="Unassembled WGS sequence"/>
</dbReference>
<feature type="compositionally biased region" description="Polar residues" evidence="1">
    <location>
        <begin position="35"/>
        <end position="44"/>
    </location>
</feature>
<proteinExistence type="predicted"/>
<dbReference type="PROSITE" id="PS50994">
    <property type="entry name" value="INTEGRASE"/>
    <property type="match status" value="1"/>
</dbReference>
<gene>
    <name evidence="4" type="ORF">E5676_scaffold18G001170</name>
    <name evidence="3" type="ORF">E6C27_scaffold22G004340</name>
</gene>
<sequence>MIVRSTMEKPVPICEHWQAYVSDSTGTSQSSSSTRNQNDPSPSTLKAIAQSGSAKFTLSEKWWFVTFIDDYTRLAWVFPISNKFEVTSIFQDFYHTVATQFNFEIAILHGDNSQEFQSHTLHEFRPPKGVFPRVPVHTLLSKMELQNEKTITFWK</sequence>